<feature type="transmembrane region" description="Helical" evidence="1">
    <location>
        <begin position="20"/>
        <end position="40"/>
    </location>
</feature>
<evidence type="ECO:0000256" key="1">
    <source>
        <dbReference type="SAM" id="Phobius"/>
    </source>
</evidence>
<keyword evidence="1" id="KW-0812">Transmembrane</keyword>
<reference evidence="2 3" key="1">
    <citation type="submission" date="2019-12" db="EMBL/GenBank/DDBJ databases">
        <authorList>
            <person name="Scholz U."/>
            <person name="Mascher M."/>
            <person name="Fiebig A."/>
        </authorList>
    </citation>
    <scope>NUCLEOTIDE SEQUENCE</scope>
</reference>
<name>A0A7I8J5X8_SPIIN</name>
<evidence type="ECO:0000313" key="3">
    <source>
        <dbReference type="Proteomes" id="UP001189122"/>
    </source>
</evidence>
<keyword evidence="3" id="KW-1185">Reference proteome</keyword>
<dbReference type="EMBL" id="LR743596">
    <property type="protein sequence ID" value="CAA2626332.1"/>
    <property type="molecule type" value="Genomic_DNA"/>
</dbReference>
<dbReference type="EMBL" id="CACRZD030000009">
    <property type="protein sequence ID" value="CAA6665647.1"/>
    <property type="molecule type" value="Genomic_DNA"/>
</dbReference>
<accession>A0A7I8J5X8</accession>
<keyword evidence="1" id="KW-0472">Membrane</keyword>
<dbReference type="Proteomes" id="UP001189122">
    <property type="component" value="Unassembled WGS sequence"/>
</dbReference>
<protein>
    <submittedName>
        <fullName evidence="2">Uncharacterized protein</fullName>
    </submittedName>
</protein>
<organism evidence="2">
    <name type="scientific">Spirodela intermedia</name>
    <name type="common">Intermediate duckweed</name>
    <dbReference type="NCBI Taxonomy" id="51605"/>
    <lineage>
        <taxon>Eukaryota</taxon>
        <taxon>Viridiplantae</taxon>
        <taxon>Streptophyta</taxon>
        <taxon>Embryophyta</taxon>
        <taxon>Tracheophyta</taxon>
        <taxon>Spermatophyta</taxon>
        <taxon>Magnoliopsida</taxon>
        <taxon>Liliopsida</taxon>
        <taxon>Araceae</taxon>
        <taxon>Lemnoideae</taxon>
        <taxon>Spirodela</taxon>
    </lineage>
</organism>
<proteinExistence type="predicted"/>
<dbReference type="AlphaFoldDB" id="A0A7I8J5X8"/>
<keyword evidence="1" id="KW-1133">Transmembrane helix</keyword>
<sequence>MLTCDHQQTKKCEQEHEGLVLNLSIFIFYFCFLQGSAAYIKEHHVAVRISVATVNAIESLGELDVADVSAHSWIHHEAHSLSDGLTVVDIVIAVEVENVRSVRKDGRDSDLHHPADIP</sequence>
<gene>
    <name evidence="2" type="ORF">SI7747_09012036</name>
</gene>
<evidence type="ECO:0000313" key="2">
    <source>
        <dbReference type="EMBL" id="CAA2626332.1"/>
    </source>
</evidence>